<evidence type="ECO:0000256" key="1">
    <source>
        <dbReference type="ARBA" id="ARBA00001946"/>
    </source>
</evidence>
<feature type="region of interest" description="Disordered" evidence="7">
    <location>
        <begin position="466"/>
        <end position="495"/>
    </location>
</feature>
<keyword evidence="3" id="KW-0378">Hydrolase</keyword>
<dbReference type="GO" id="GO:0016887">
    <property type="term" value="F:ATP hydrolysis activity"/>
    <property type="evidence" value="ECO:0007669"/>
    <property type="project" value="InterPro"/>
</dbReference>
<comment type="similarity">
    <text evidence="2">Belongs to the AAA ATPase family. BCS1 subfamily.</text>
</comment>
<evidence type="ECO:0000256" key="5">
    <source>
        <dbReference type="ARBA" id="ARBA00049360"/>
    </source>
</evidence>
<dbReference type="PROSITE" id="PS00674">
    <property type="entry name" value="AAA"/>
    <property type="match status" value="1"/>
</dbReference>
<evidence type="ECO:0000259" key="8">
    <source>
        <dbReference type="SMART" id="SM00382"/>
    </source>
</evidence>
<dbReference type="InterPro" id="IPR027417">
    <property type="entry name" value="P-loop_NTPase"/>
</dbReference>
<keyword evidence="6" id="KW-0547">Nucleotide-binding</keyword>
<dbReference type="SUPFAM" id="SSF52540">
    <property type="entry name" value="P-loop containing nucleoside triphosphate hydrolases"/>
    <property type="match status" value="1"/>
</dbReference>
<evidence type="ECO:0000313" key="10">
    <source>
        <dbReference type="Proteomes" id="UP001187471"/>
    </source>
</evidence>
<dbReference type="Proteomes" id="UP001187471">
    <property type="component" value="Unassembled WGS sequence"/>
</dbReference>
<comment type="catalytic activity">
    <reaction evidence="5">
        <text>ATP + H2O = ADP + phosphate + H(+)</text>
        <dbReference type="Rhea" id="RHEA:13065"/>
        <dbReference type="ChEBI" id="CHEBI:15377"/>
        <dbReference type="ChEBI" id="CHEBI:15378"/>
        <dbReference type="ChEBI" id="CHEBI:30616"/>
        <dbReference type="ChEBI" id="CHEBI:43474"/>
        <dbReference type="ChEBI" id="CHEBI:456216"/>
    </reaction>
</comment>
<evidence type="ECO:0000256" key="6">
    <source>
        <dbReference type="RuleBase" id="RU003651"/>
    </source>
</evidence>
<name>A0AA88UVB0_9ASTE</name>
<proteinExistence type="inferred from homology"/>
<dbReference type="PANTHER" id="PTHR23070">
    <property type="entry name" value="BCS1 AAA-TYPE ATPASE"/>
    <property type="match status" value="1"/>
</dbReference>
<dbReference type="AlphaFoldDB" id="A0AA88UVB0"/>
<gene>
    <name evidence="9" type="ORF">RJ640_011170</name>
</gene>
<dbReference type="Gene3D" id="3.40.50.300">
    <property type="entry name" value="P-loop containing nucleotide triphosphate hydrolases"/>
    <property type="match status" value="1"/>
</dbReference>
<evidence type="ECO:0000256" key="4">
    <source>
        <dbReference type="ARBA" id="ARBA00022842"/>
    </source>
</evidence>
<evidence type="ECO:0000313" key="9">
    <source>
        <dbReference type="EMBL" id="KAK2990422.1"/>
    </source>
</evidence>
<dbReference type="InterPro" id="IPR003959">
    <property type="entry name" value="ATPase_AAA_core"/>
</dbReference>
<organism evidence="9 10">
    <name type="scientific">Escallonia rubra</name>
    <dbReference type="NCBI Taxonomy" id="112253"/>
    <lineage>
        <taxon>Eukaryota</taxon>
        <taxon>Viridiplantae</taxon>
        <taxon>Streptophyta</taxon>
        <taxon>Embryophyta</taxon>
        <taxon>Tracheophyta</taxon>
        <taxon>Spermatophyta</taxon>
        <taxon>Magnoliopsida</taxon>
        <taxon>eudicotyledons</taxon>
        <taxon>Gunneridae</taxon>
        <taxon>Pentapetalae</taxon>
        <taxon>asterids</taxon>
        <taxon>campanulids</taxon>
        <taxon>Escalloniales</taxon>
        <taxon>Escalloniaceae</taxon>
        <taxon>Escallonia</taxon>
    </lineage>
</organism>
<reference evidence="9" key="1">
    <citation type="submission" date="2022-12" db="EMBL/GenBank/DDBJ databases">
        <title>Draft genome assemblies for two species of Escallonia (Escalloniales).</title>
        <authorList>
            <person name="Chanderbali A."/>
            <person name="Dervinis C."/>
            <person name="Anghel I."/>
            <person name="Soltis D."/>
            <person name="Soltis P."/>
            <person name="Zapata F."/>
        </authorList>
    </citation>
    <scope>NUCLEOTIDE SEQUENCE</scope>
    <source>
        <strain evidence="9">UCBG92.1500</strain>
        <tissue evidence="9">Leaf</tissue>
    </source>
</reference>
<protein>
    <recommendedName>
        <fullName evidence="8">AAA+ ATPase domain-containing protein</fullName>
    </recommendedName>
</protein>
<dbReference type="Pfam" id="PF25568">
    <property type="entry name" value="AAA_lid_At3g28540"/>
    <property type="match status" value="1"/>
</dbReference>
<keyword evidence="6" id="KW-0067">ATP-binding</keyword>
<dbReference type="Gene3D" id="6.10.280.40">
    <property type="match status" value="1"/>
</dbReference>
<dbReference type="GO" id="GO:0006950">
    <property type="term" value="P:response to stress"/>
    <property type="evidence" value="ECO:0007669"/>
    <property type="project" value="UniProtKB-ARBA"/>
</dbReference>
<accession>A0AA88UVB0</accession>
<sequence length="495" mass="56373">MVSLKSMPSLSSIFSAYAAMSASVLVFQTMFNQLVPPQVQAYVLQNVRYYFTPRTPSRMTLVIEELDGITHNDLYDAFEVYMCTKVCPNADRLKISKSSKEKHINVKLARSERILDTFQGVEIVWSFVCEKNQKTDMNGSYSDEDEPFSNVFVRGLERKHFELNFDKVHKDEVLGTYFPYVLDKAQAIKHEKKILKLHTLAYPMSHSGSVMWQSVNLKHPSTFEKVAMEPGLKKAVIEDLERFLERKEFYRKVGKAWKRGYLLYGPPGTGKSSLIGAIANYLKFDIYDLQLMNLANDSSLRKVLLATANRSILVIEDIDCSVGLPDRNAVYSESTPQAFNTDKRRRDSQFSLSGLLNFIDGLWSSCGDERIIIFTTNNKEKLDPALLRPGRMDMHIHMSYLTPQGFKLLASNYLDIHDQHPRFGEIDGLIESMKVSPAEVAEELMKSNDADACLGGLANFLKRKKMETSTEAKDDHQAADNIELREAKRLKSDDH</sequence>
<dbReference type="InterPro" id="IPR025753">
    <property type="entry name" value="AAA_N_dom"/>
</dbReference>
<comment type="cofactor">
    <cofactor evidence="1">
        <name>Mg(2+)</name>
        <dbReference type="ChEBI" id="CHEBI:18420"/>
    </cofactor>
</comment>
<evidence type="ECO:0000256" key="3">
    <source>
        <dbReference type="ARBA" id="ARBA00022801"/>
    </source>
</evidence>
<dbReference type="CDD" id="cd19510">
    <property type="entry name" value="RecA-like_BCS1"/>
    <property type="match status" value="1"/>
</dbReference>
<dbReference type="GO" id="GO:0005524">
    <property type="term" value="F:ATP binding"/>
    <property type="evidence" value="ECO:0007669"/>
    <property type="project" value="UniProtKB-KW"/>
</dbReference>
<dbReference type="SMART" id="SM00382">
    <property type="entry name" value="AAA"/>
    <property type="match status" value="1"/>
</dbReference>
<comment type="caution">
    <text evidence="9">The sequence shown here is derived from an EMBL/GenBank/DDBJ whole genome shotgun (WGS) entry which is preliminary data.</text>
</comment>
<feature type="domain" description="AAA+ ATPase" evidence="8">
    <location>
        <begin position="257"/>
        <end position="402"/>
    </location>
</feature>
<dbReference type="InterPro" id="IPR058017">
    <property type="entry name" value="At3g28540-like_C"/>
</dbReference>
<dbReference type="InterPro" id="IPR003960">
    <property type="entry name" value="ATPase_AAA_CS"/>
</dbReference>
<dbReference type="InterPro" id="IPR003593">
    <property type="entry name" value="AAA+_ATPase"/>
</dbReference>
<evidence type="ECO:0000256" key="2">
    <source>
        <dbReference type="ARBA" id="ARBA00007448"/>
    </source>
</evidence>
<keyword evidence="10" id="KW-1185">Reference proteome</keyword>
<evidence type="ECO:0000256" key="7">
    <source>
        <dbReference type="SAM" id="MobiDB-lite"/>
    </source>
</evidence>
<dbReference type="Pfam" id="PF00004">
    <property type="entry name" value="AAA"/>
    <property type="match status" value="1"/>
</dbReference>
<keyword evidence="4" id="KW-0460">Magnesium</keyword>
<dbReference type="Pfam" id="PF14363">
    <property type="entry name" value="AAA_assoc"/>
    <property type="match status" value="1"/>
</dbReference>
<dbReference type="InterPro" id="IPR050747">
    <property type="entry name" value="Mitochondrial_chaperone_BCS1"/>
</dbReference>
<dbReference type="EMBL" id="JAVXUO010000644">
    <property type="protein sequence ID" value="KAK2990422.1"/>
    <property type="molecule type" value="Genomic_DNA"/>
</dbReference>